<dbReference type="PROSITE" id="PS51257">
    <property type="entry name" value="PROKAR_LIPOPROTEIN"/>
    <property type="match status" value="1"/>
</dbReference>
<evidence type="ECO:0000256" key="1">
    <source>
        <dbReference type="SAM" id="SignalP"/>
    </source>
</evidence>
<dbReference type="STRING" id="42256.RradSPS_2093"/>
<evidence type="ECO:0000313" key="3">
    <source>
        <dbReference type="EMBL" id="AHY47376.1"/>
    </source>
</evidence>
<feature type="signal peptide" evidence="1">
    <location>
        <begin position="1"/>
        <end position="24"/>
    </location>
</feature>
<keyword evidence="3" id="KW-0378">Hydrolase</keyword>
<dbReference type="eggNOG" id="COG2755">
    <property type="taxonomic scope" value="Bacteria"/>
</dbReference>
<evidence type="ECO:0000313" key="4">
    <source>
        <dbReference type="EMBL" id="MDX5894780.1"/>
    </source>
</evidence>
<dbReference type="InterPro" id="IPR013830">
    <property type="entry name" value="SGNH_hydro"/>
</dbReference>
<dbReference type="Proteomes" id="UP001281130">
    <property type="component" value="Unassembled WGS sequence"/>
</dbReference>
<dbReference type="PANTHER" id="PTHR30383:SF5">
    <property type="entry name" value="SGNH HYDROLASE-TYPE ESTERASE DOMAIN-CONTAINING PROTEIN"/>
    <property type="match status" value="1"/>
</dbReference>
<dbReference type="HOGENOM" id="CLU_090326_0_0_11"/>
<proteinExistence type="predicted"/>
<dbReference type="Proteomes" id="UP000025229">
    <property type="component" value="Chromosome"/>
</dbReference>
<dbReference type="EC" id="3.1.-.-" evidence="4"/>
<name>A0A023X577_RUBRA</name>
<dbReference type="Gene3D" id="3.40.50.1110">
    <property type="entry name" value="SGNH hydrolase"/>
    <property type="match status" value="1"/>
</dbReference>
<organism evidence="3 5">
    <name type="scientific">Rubrobacter radiotolerans</name>
    <name type="common">Arthrobacter radiotolerans</name>
    <dbReference type="NCBI Taxonomy" id="42256"/>
    <lineage>
        <taxon>Bacteria</taxon>
        <taxon>Bacillati</taxon>
        <taxon>Actinomycetota</taxon>
        <taxon>Rubrobacteria</taxon>
        <taxon>Rubrobacterales</taxon>
        <taxon>Rubrobacteraceae</taxon>
        <taxon>Rubrobacter</taxon>
    </lineage>
</organism>
<dbReference type="EMBL" id="CP007514">
    <property type="protein sequence ID" value="AHY47376.1"/>
    <property type="molecule type" value="Genomic_DNA"/>
</dbReference>
<dbReference type="KEGG" id="rrd:RradSPS_2093"/>
<feature type="chain" id="PRO_5001525259" evidence="1">
    <location>
        <begin position="25"/>
        <end position="269"/>
    </location>
</feature>
<keyword evidence="5" id="KW-1185">Reference proteome</keyword>
<sequence length="269" mass="27945">MFYRLVHGFLLSLLVVLAFTVSCAPGGGEPVRETVESGAQTVAGEAREAGVAGEPVGEVYVSLGDSLAVGVGSTEPDRLGYTPLYREALEEEAGAGVDLIGLGIPGETSASFVGEYPSGDSQLVQAEAALAENPGAEVTLSLGGNDLLRAGETAGEREAAVVAYGENLDFILGTLEAASPGEPPRITVLALYNPAPGTFTDRWAGQLNREIRAVAQENGALVAAGDRAFEGNESDYARFEQYPWDIHPTDEGYRALAGAFAEARGIQPG</sequence>
<dbReference type="InterPro" id="IPR051532">
    <property type="entry name" value="Ester_Hydrolysis_Enzymes"/>
</dbReference>
<dbReference type="RefSeq" id="WP_038682562.1">
    <property type="nucleotide sequence ID" value="NZ_CP007514.1"/>
</dbReference>
<gene>
    <name evidence="3" type="ORF">RradSPS_2093</name>
    <name evidence="4" type="ORF">SIL72_12180</name>
</gene>
<accession>A0A023X577</accession>
<dbReference type="CDD" id="cd00229">
    <property type="entry name" value="SGNH_hydrolase"/>
    <property type="match status" value="1"/>
</dbReference>
<dbReference type="EMBL" id="JAWXXX010000001">
    <property type="protein sequence ID" value="MDX5894780.1"/>
    <property type="molecule type" value="Genomic_DNA"/>
</dbReference>
<evidence type="ECO:0000313" key="5">
    <source>
        <dbReference type="Proteomes" id="UP000025229"/>
    </source>
</evidence>
<feature type="domain" description="SGNH hydrolase-type esterase" evidence="2">
    <location>
        <begin position="63"/>
        <end position="255"/>
    </location>
</feature>
<dbReference type="AlphaFoldDB" id="A0A023X577"/>
<dbReference type="SUPFAM" id="SSF52266">
    <property type="entry name" value="SGNH hydrolase"/>
    <property type="match status" value="1"/>
</dbReference>
<dbReference type="Pfam" id="PF13472">
    <property type="entry name" value="Lipase_GDSL_2"/>
    <property type="match status" value="1"/>
</dbReference>
<evidence type="ECO:0000259" key="2">
    <source>
        <dbReference type="Pfam" id="PF13472"/>
    </source>
</evidence>
<dbReference type="InterPro" id="IPR036514">
    <property type="entry name" value="SGNH_hydro_sf"/>
</dbReference>
<dbReference type="GO" id="GO:0004622">
    <property type="term" value="F:phosphatidylcholine lysophospholipase activity"/>
    <property type="evidence" value="ECO:0007669"/>
    <property type="project" value="TreeGrafter"/>
</dbReference>
<reference evidence="4" key="2">
    <citation type="submission" date="2023-11" db="EMBL/GenBank/DDBJ databases">
        <title>MicrobeMod: A computational toolkit for identifying prokaryotic methylation and restriction-modification with nanopore sequencing.</title>
        <authorList>
            <person name="Crits-Christoph A."/>
            <person name="Kang S.C."/>
            <person name="Lee H."/>
            <person name="Ostrov N."/>
        </authorList>
    </citation>
    <scope>NUCLEOTIDE SEQUENCE</scope>
    <source>
        <strain evidence="4">ATCC 51242</strain>
    </source>
</reference>
<reference evidence="3 5" key="1">
    <citation type="submission" date="2014-03" db="EMBL/GenBank/DDBJ databases">
        <title>Complete genome sequence of the Radio-Resistant Rubrobacter radiotolerans RSPS-4.</title>
        <authorList>
            <person name="Egas C.C."/>
            <person name="Barroso C.C."/>
            <person name="Froufe H.J.C."/>
            <person name="Pacheco J.J."/>
            <person name="Albuquerque L.L."/>
            <person name="da Costa M.M.S."/>
        </authorList>
    </citation>
    <scope>NUCLEOTIDE SEQUENCE [LARGE SCALE GENOMIC DNA]</scope>
    <source>
        <strain evidence="3 5">RSPS-4</strain>
    </source>
</reference>
<dbReference type="PANTHER" id="PTHR30383">
    <property type="entry name" value="THIOESTERASE 1/PROTEASE 1/LYSOPHOSPHOLIPASE L1"/>
    <property type="match status" value="1"/>
</dbReference>
<protein>
    <submittedName>
        <fullName evidence="3">GDSL-like Lipase/Acylhydrolase family</fullName>
    </submittedName>
    <submittedName>
        <fullName evidence="4">SGNH/GDSL hydrolase family protein</fullName>
        <ecNumber evidence="4">3.1.-.-</ecNumber>
    </submittedName>
</protein>
<keyword evidence="1" id="KW-0732">Signal</keyword>